<dbReference type="RefSeq" id="WP_129048135.1">
    <property type="nucleotide sequence ID" value="NZ_SDHX01000001.1"/>
</dbReference>
<name>A0A4V1M6W0_9BACT</name>
<comment type="caution">
    <text evidence="2">The sequence shown here is derived from an EMBL/GenBank/DDBJ whole genome shotgun (WGS) entry which is preliminary data.</text>
</comment>
<sequence>MRDNSRSSKQGGSLSGGSLMVLAGLLVLPGWAMARVLEPQHGLWGGVWGATASLITFVAYWHDKRSAQAQGWRTPEGILHLLELLGGWPGALIAQRWFRHKTVKVSYQVVFWLIVALHQLVAIDALRGWVGLKGLLR</sequence>
<feature type="transmembrane region" description="Helical" evidence="1">
    <location>
        <begin position="110"/>
        <end position="130"/>
    </location>
</feature>
<keyword evidence="1" id="KW-0472">Membrane</keyword>
<keyword evidence="1" id="KW-1133">Transmembrane helix</keyword>
<proteinExistence type="predicted"/>
<keyword evidence="3" id="KW-1185">Reference proteome</keyword>
<evidence type="ECO:0000256" key="1">
    <source>
        <dbReference type="SAM" id="Phobius"/>
    </source>
</evidence>
<keyword evidence="1" id="KW-0812">Transmembrane</keyword>
<evidence type="ECO:0000313" key="2">
    <source>
        <dbReference type="EMBL" id="RXK56769.1"/>
    </source>
</evidence>
<evidence type="ECO:0000313" key="3">
    <source>
        <dbReference type="Proteomes" id="UP000290218"/>
    </source>
</evidence>
<feature type="transmembrane region" description="Helical" evidence="1">
    <location>
        <begin position="43"/>
        <end position="61"/>
    </location>
</feature>
<dbReference type="Proteomes" id="UP000290218">
    <property type="component" value="Unassembled WGS sequence"/>
</dbReference>
<organism evidence="2 3">
    <name type="scientific">Oleiharenicola lentus</name>
    <dbReference type="NCBI Taxonomy" id="2508720"/>
    <lineage>
        <taxon>Bacteria</taxon>
        <taxon>Pseudomonadati</taxon>
        <taxon>Verrucomicrobiota</taxon>
        <taxon>Opitutia</taxon>
        <taxon>Opitutales</taxon>
        <taxon>Opitutaceae</taxon>
        <taxon>Oleiharenicola</taxon>
    </lineage>
</organism>
<gene>
    <name evidence="2" type="ORF">ESB00_13135</name>
</gene>
<feature type="transmembrane region" description="Helical" evidence="1">
    <location>
        <begin position="12"/>
        <end position="31"/>
    </location>
</feature>
<dbReference type="AlphaFoldDB" id="A0A4V1M6W0"/>
<dbReference type="OrthoDB" id="72963at2"/>
<accession>A0A4V1M6W0</accession>
<reference evidence="2 3" key="1">
    <citation type="submission" date="2019-01" db="EMBL/GenBank/DDBJ databases">
        <title>Lacunisphaera sp. strain TWA-58.</title>
        <authorList>
            <person name="Chen W.-M."/>
        </authorList>
    </citation>
    <scope>NUCLEOTIDE SEQUENCE [LARGE SCALE GENOMIC DNA]</scope>
    <source>
        <strain evidence="2 3">TWA-58</strain>
    </source>
</reference>
<dbReference type="Pfam" id="PF06961">
    <property type="entry name" value="DUF1294"/>
    <property type="match status" value="1"/>
</dbReference>
<dbReference type="EMBL" id="SDHX01000001">
    <property type="protein sequence ID" value="RXK56769.1"/>
    <property type="molecule type" value="Genomic_DNA"/>
</dbReference>
<protein>
    <submittedName>
        <fullName evidence="2">DUF1294 domain-containing protein</fullName>
    </submittedName>
</protein>
<dbReference type="InterPro" id="IPR010718">
    <property type="entry name" value="DUF1294"/>
</dbReference>